<dbReference type="AlphaFoldDB" id="A0A0M9G6A4"/>
<organism evidence="7 8">
    <name type="scientific">Leptomonas pyrrhocoris</name>
    <name type="common">Firebug parasite</name>
    <dbReference type="NCBI Taxonomy" id="157538"/>
    <lineage>
        <taxon>Eukaryota</taxon>
        <taxon>Discoba</taxon>
        <taxon>Euglenozoa</taxon>
        <taxon>Kinetoplastea</taxon>
        <taxon>Metakinetoplastina</taxon>
        <taxon>Trypanosomatida</taxon>
        <taxon>Trypanosomatidae</taxon>
        <taxon>Leishmaniinae</taxon>
        <taxon>Leptomonas</taxon>
    </lineage>
</organism>
<dbReference type="Proteomes" id="UP000037923">
    <property type="component" value="Unassembled WGS sequence"/>
</dbReference>
<feature type="region of interest" description="Disordered" evidence="5">
    <location>
        <begin position="192"/>
        <end position="212"/>
    </location>
</feature>
<evidence type="ECO:0000256" key="5">
    <source>
        <dbReference type="SAM" id="MobiDB-lite"/>
    </source>
</evidence>
<keyword evidence="3 4" id="KW-0443">Lipid metabolism</keyword>
<dbReference type="PROSITE" id="PS51635">
    <property type="entry name" value="PNPLA"/>
    <property type="match status" value="1"/>
</dbReference>
<dbReference type="OrthoDB" id="10049244at2759"/>
<evidence type="ECO:0000256" key="4">
    <source>
        <dbReference type="PROSITE-ProRule" id="PRU01161"/>
    </source>
</evidence>
<comment type="caution">
    <text evidence="7">The sequence shown here is derived from an EMBL/GenBank/DDBJ whole genome shotgun (WGS) entry which is preliminary data.</text>
</comment>
<dbReference type="PANTHER" id="PTHR14226">
    <property type="entry name" value="NEUROPATHY TARGET ESTERASE/SWISS CHEESE D.MELANOGASTER"/>
    <property type="match status" value="1"/>
</dbReference>
<dbReference type="GO" id="GO:0016042">
    <property type="term" value="P:lipid catabolic process"/>
    <property type="evidence" value="ECO:0007669"/>
    <property type="project" value="UniProtKB-UniRule"/>
</dbReference>
<dbReference type="RefSeq" id="XP_015661696.1">
    <property type="nucleotide sequence ID" value="XM_015800094.1"/>
</dbReference>
<reference evidence="7 8" key="1">
    <citation type="submission" date="2015-07" db="EMBL/GenBank/DDBJ databases">
        <title>High-quality genome of monoxenous trypanosomatid Leptomonas pyrrhocoris.</title>
        <authorList>
            <person name="Flegontov P."/>
            <person name="Butenko A."/>
            <person name="Firsov S."/>
            <person name="Vlcek C."/>
            <person name="Logacheva M.D."/>
            <person name="Field M."/>
            <person name="Filatov D."/>
            <person name="Flegontova O."/>
            <person name="Gerasimov E."/>
            <person name="Jackson A.P."/>
            <person name="Kelly S."/>
            <person name="Opperdoes F."/>
            <person name="O'Reilly A."/>
            <person name="Votypka J."/>
            <person name="Yurchenko V."/>
            <person name="Lukes J."/>
        </authorList>
    </citation>
    <scope>NUCLEOTIDE SEQUENCE [LARGE SCALE GENOMIC DNA]</scope>
    <source>
        <strain evidence="7">H10</strain>
    </source>
</reference>
<evidence type="ECO:0000259" key="6">
    <source>
        <dbReference type="PROSITE" id="PS51635"/>
    </source>
</evidence>
<name>A0A0M9G6A4_LEPPY</name>
<dbReference type="VEuPathDB" id="TriTrypDB:LpyrH10_04_4850"/>
<evidence type="ECO:0000256" key="1">
    <source>
        <dbReference type="ARBA" id="ARBA00022801"/>
    </source>
</evidence>
<feature type="region of interest" description="Disordered" evidence="5">
    <location>
        <begin position="388"/>
        <end position="425"/>
    </location>
</feature>
<keyword evidence="2 4" id="KW-0442">Lipid degradation</keyword>
<feature type="domain" description="PNPLA" evidence="6">
    <location>
        <begin position="528"/>
        <end position="730"/>
    </location>
</feature>
<evidence type="ECO:0000313" key="7">
    <source>
        <dbReference type="EMBL" id="KPA83257.1"/>
    </source>
</evidence>
<feature type="active site" description="Nucleophile" evidence="4">
    <location>
        <position position="561"/>
    </location>
</feature>
<dbReference type="InterPro" id="IPR002641">
    <property type="entry name" value="PNPLA_dom"/>
</dbReference>
<feature type="short sequence motif" description="GXSXG" evidence="4">
    <location>
        <begin position="559"/>
        <end position="563"/>
    </location>
</feature>
<gene>
    <name evidence="7" type="ORF">ABB37_02935</name>
</gene>
<dbReference type="SUPFAM" id="SSF52151">
    <property type="entry name" value="FabD/lysophospholipase-like"/>
    <property type="match status" value="1"/>
</dbReference>
<sequence>MTPTVPPFSSFTKTSLPPGVVRLSSFISRGVWRVLHQMRFLTVIFRLVQHVLFRVLAVLQYINDFPLRMQFRRTTRRFLSVMNTTEDYATFVDAAASLDHYCGVAQWAQEAPPLVKCDAVGLLADALAAQQLVETNNVAAMEVFLCSLLKRNAHGLMDPSIYNFFNCPKHCIEDYTTCVEELIVAYATAAPSDGDSAAGESPPTKAKKAGKANAAAAAAATPHQLRPCWMRMDALQSQRSGDKAPHFPFSFQWEASKAMTSAAAAAAAGVKPLPSSTLPTVDITAKIQHAWWRTLSARGNVEAARHASPPPSAASKVFRFHSMSRYSSDAGGDICSPHPHSAASTIAPTSERSVGGGGGGSALAGTRSGASRLCVGFASAGEVDGCMGEEDVPHRSASAAPRSSVAPAEADFDKRKGEARSQPNSRSLISLGVLTKPQEPVTVRAAVRSGATDSFSSPRITSPASLPHAESALLAHIDTYCASLHRFMDSSASVTLSPLLPSPRPSPPTQRRICILRQVLRSFGRTALVLSGGASMGTYHAGVARALYEAGVMPDILSGSSAGSIIASLICSKTPAELHSFIQSHVLSTEAMQMSPFGEDVTLGDKLHRFFKTGFLMDVRTFMECMRGQIGDLTFREAFELSGKVLNVSVTRSQHEGTHADRHALLNYVTAPDVVIWSAVSASCALPGLFTAVQLIEKPPSAAGSFAPYLPGELWCDGSVAQDVPRRLLTQLFGVNYFIVSQVNPHVIPFLQPPPSYLVVTNSSSVLTTMWFATVALWGWLLTVLFSLRFLSINGPFELLFLAFAQDYGGDVSIHPVESLLTAVPDYLNLVNNPSAEYISYVSSRAQCRTWPLVTRIRFATTIERRLLRELQRLESAAYAKSKEYSNIR</sequence>
<protein>
    <recommendedName>
        <fullName evidence="6">PNPLA domain-containing protein</fullName>
    </recommendedName>
</protein>
<feature type="compositionally biased region" description="Low complexity" evidence="5">
    <location>
        <begin position="395"/>
        <end position="409"/>
    </location>
</feature>
<feature type="region of interest" description="Disordered" evidence="5">
    <location>
        <begin position="338"/>
        <end position="363"/>
    </location>
</feature>
<evidence type="ECO:0000313" key="8">
    <source>
        <dbReference type="Proteomes" id="UP000037923"/>
    </source>
</evidence>
<dbReference type="Pfam" id="PF01734">
    <property type="entry name" value="Patatin"/>
    <property type="match status" value="1"/>
</dbReference>
<dbReference type="InterPro" id="IPR016035">
    <property type="entry name" value="Acyl_Trfase/lysoPLipase"/>
</dbReference>
<dbReference type="InterPro" id="IPR021771">
    <property type="entry name" value="Triacylglycerol_lipase_N"/>
</dbReference>
<dbReference type="GeneID" id="26903226"/>
<evidence type="ECO:0000256" key="2">
    <source>
        <dbReference type="ARBA" id="ARBA00022963"/>
    </source>
</evidence>
<dbReference type="Pfam" id="PF11815">
    <property type="entry name" value="DUF3336"/>
    <property type="match status" value="1"/>
</dbReference>
<proteinExistence type="predicted"/>
<dbReference type="EMBL" id="LGTL01000004">
    <property type="protein sequence ID" value="KPA83257.1"/>
    <property type="molecule type" value="Genomic_DNA"/>
</dbReference>
<feature type="active site" description="Proton acceptor" evidence="4">
    <location>
        <position position="717"/>
    </location>
</feature>
<dbReference type="GO" id="GO:0004806">
    <property type="term" value="F:triacylglycerol lipase activity"/>
    <property type="evidence" value="ECO:0007669"/>
    <property type="project" value="InterPro"/>
</dbReference>
<evidence type="ECO:0000256" key="3">
    <source>
        <dbReference type="ARBA" id="ARBA00023098"/>
    </source>
</evidence>
<dbReference type="PANTHER" id="PTHR14226:SF10">
    <property type="entry name" value="TRIACYLGLYCEROL LIPASE 4-RELATED"/>
    <property type="match status" value="1"/>
</dbReference>
<comment type="caution">
    <text evidence="4">Lacks conserved residue(s) required for the propagation of feature annotation.</text>
</comment>
<accession>A0A0M9G6A4</accession>
<dbReference type="OMA" id="MGTYHAG"/>
<dbReference type="InterPro" id="IPR050301">
    <property type="entry name" value="NTE"/>
</dbReference>
<keyword evidence="1 4" id="KW-0378">Hydrolase</keyword>
<keyword evidence="8" id="KW-1185">Reference proteome</keyword>
<dbReference type="Gene3D" id="3.40.1090.10">
    <property type="entry name" value="Cytosolic phospholipase A2 catalytic domain"/>
    <property type="match status" value="2"/>
</dbReference>